<keyword evidence="2" id="KW-1185">Reference proteome</keyword>
<reference evidence="1 2" key="1">
    <citation type="submission" date="2020-06" db="EMBL/GenBank/DDBJ databases">
        <title>Transcriptomic and genomic resources for Thalictrum thalictroides and T. hernandezii: Facilitating candidate gene discovery in an emerging model plant lineage.</title>
        <authorList>
            <person name="Arias T."/>
            <person name="Riano-Pachon D.M."/>
            <person name="Di Stilio V.S."/>
        </authorList>
    </citation>
    <scope>NUCLEOTIDE SEQUENCE [LARGE SCALE GENOMIC DNA]</scope>
    <source>
        <strain evidence="2">cv. WT478/WT964</strain>
        <tissue evidence="1">Leaves</tissue>
    </source>
</reference>
<dbReference type="AlphaFoldDB" id="A0A7J6X647"/>
<dbReference type="EMBL" id="JABWDY010005925">
    <property type="protein sequence ID" value="KAF5204040.1"/>
    <property type="molecule type" value="Genomic_DNA"/>
</dbReference>
<sequence>MRTYYQLGDESHLRVRHSRVFGHNQFHCLCYQQIMFKLVISTAAARFDQQKFEWLRGFPREG</sequence>
<name>A0A7J6X647_THATH</name>
<gene>
    <name evidence="1" type="ORF">FRX31_006372</name>
</gene>
<dbReference type="Proteomes" id="UP000554482">
    <property type="component" value="Unassembled WGS sequence"/>
</dbReference>
<protein>
    <submittedName>
        <fullName evidence="1">Uncharacterized protein</fullName>
    </submittedName>
</protein>
<proteinExistence type="predicted"/>
<accession>A0A7J6X647</accession>
<organism evidence="1 2">
    <name type="scientific">Thalictrum thalictroides</name>
    <name type="common">Rue-anemone</name>
    <name type="synonym">Anemone thalictroides</name>
    <dbReference type="NCBI Taxonomy" id="46969"/>
    <lineage>
        <taxon>Eukaryota</taxon>
        <taxon>Viridiplantae</taxon>
        <taxon>Streptophyta</taxon>
        <taxon>Embryophyta</taxon>
        <taxon>Tracheophyta</taxon>
        <taxon>Spermatophyta</taxon>
        <taxon>Magnoliopsida</taxon>
        <taxon>Ranunculales</taxon>
        <taxon>Ranunculaceae</taxon>
        <taxon>Thalictroideae</taxon>
        <taxon>Thalictrum</taxon>
    </lineage>
</organism>
<evidence type="ECO:0000313" key="1">
    <source>
        <dbReference type="EMBL" id="KAF5204040.1"/>
    </source>
</evidence>
<comment type="caution">
    <text evidence="1">The sequence shown here is derived from an EMBL/GenBank/DDBJ whole genome shotgun (WGS) entry which is preliminary data.</text>
</comment>
<evidence type="ECO:0000313" key="2">
    <source>
        <dbReference type="Proteomes" id="UP000554482"/>
    </source>
</evidence>